<keyword evidence="7 9" id="KW-0472">Membrane</keyword>
<feature type="domain" description="Tripartite ATP-independent periplasmic transporters DctQ component" evidence="10">
    <location>
        <begin position="37"/>
        <end position="172"/>
    </location>
</feature>
<evidence type="ECO:0000256" key="2">
    <source>
        <dbReference type="ARBA" id="ARBA00022448"/>
    </source>
</evidence>
<comment type="caution">
    <text evidence="11">The sequence shown here is derived from an EMBL/GenBank/DDBJ whole genome shotgun (WGS) entry which is preliminary data.</text>
</comment>
<dbReference type="PANTHER" id="PTHR35011">
    <property type="entry name" value="2,3-DIKETO-L-GULONATE TRAP TRANSPORTER SMALL PERMEASE PROTEIN YIAM"/>
    <property type="match status" value="1"/>
</dbReference>
<evidence type="ECO:0000256" key="9">
    <source>
        <dbReference type="RuleBase" id="RU369079"/>
    </source>
</evidence>
<evidence type="ECO:0000256" key="5">
    <source>
        <dbReference type="ARBA" id="ARBA00022692"/>
    </source>
</evidence>
<feature type="transmembrane region" description="Helical" evidence="9">
    <location>
        <begin position="62"/>
        <end position="80"/>
    </location>
</feature>
<keyword evidence="2 9" id="KW-0813">Transport</keyword>
<gene>
    <name evidence="11" type="ORF">ACFOGJ_15255</name>
</gene>
<keyword evidence="3" id="KW-1003">Cell membrane</keyword>
<keyword evidence="5 9" id="KW-0812">Transmembrane</keyword>
<name>A0ABV7L1Q7_9PROT</name>
<evidence type="ECO:0000256" key="6">
    <source>
        <dbReference type="ARBA" id="ARBA00022989"/>
    </source>
</evidence>
<evidence type="ECO:0000256" key="1">
    <source>
        <dbReference type="ARBA" id="ARBA00004429"/>
    </source>
</evidence>
<evidence type="ECO:0000313" key="11">
    <source>
        <dbReference type="EMBL" id="MFC3228601.1"/>
    </source>
</evidence>
<accession>A0ABV7L1Q7</accession>
<feature type="transmembrane region" description="Helical" evidence="9">
    <location>
        <begin position="101"/>
        <end position="123"/>
    </location>
</feature>
<evidence type="ECO:0000259" key="10">
    <source>
        <dbReference type="Pfam" id="PF04290"/>
    </source>
</evidence>
<organism evidence="11 12">
    <name type="scientific">Marinibaculum pumilum</name>
    <dbReference type="NCBI Taxonomy" id="1766165"/>
    <lineage>
        <taxon>Bacteria</taxon>
        <taxon>Pseudomonadati</taxon>
        <taxon>Pseudomonadota</taxon>
        <taxon>Alphaproteobacteria</taxon>
        <taxon>Rhodospirillales</taxon>
        <taxon>Rhodospirillaceae</taxon>
        <taxon>Marinibaculum</taxon>
    </lineage>
</organism>
<proteinExistence type="inferred from homology"/>
<evidence type="ECO:0000313" key="12">
    <source>
        <dbReference type="Proteomes" id="UP001595528"/>
    </source>
</evidence>
<comment type="subunit">
    <text evidence="9">The complex comprises the extracytoplasmic solute receptor protein and the two transmembrane proteins.</text>
</comment>
<comment type="similarity">
    <text evidence="8 9">Belongs to the TRAP transporter small permease family.</text>
</comment>
<evidence type="ECO:0000256" key="8">
    <source>
        <dbReference type="ARBA" id="ARBA00038436"/>
    </source>
</evidence>
<evidence type="ECO:0000256" key="4">
    <source>
        <dbReference type="ARBA" id="ARBA00022519"/>
    </source>
</evidence>
<comment type="function">
    <text evidence="9">Part of the tripartite ATP-independent periplasmic (TRAP) transport system.</text>
</comment>
<feature type="transmembrane region" description="Helical" evidence="9">
    <location>
        <begin position="25"/>
        <end position="50"/>
    </location>
</feature>
<protein>
    <recommendedName>
        <fullName evidence="9">TRAP transporter small permease protein</fullName>
    </recommendedName>
</protein>
<sequence>MSGPDDAERRTSAFTRGLTLAENRIAQYGAGTCLAAMMLVIVISVLGRYLLAADLIPGAYNIIERVLFPLMVFWAIPIAHRDGTFPRLTVLVDRLGPRARLAVSVFVLAVELVIYLILFRFVFEFAWEGVARERMMRIATETWPVYPILVMVPLSFGLMVLEIARLLWRDARMLAGRG</sequence>
<dbReference type="RefSeq" id="WP_379901887.1">
    <property type="nucleotide sequence ID" value="NZ_JBHRTR010000028.1"/>
</dbReference>
<comment type="subcellular location">
    <subcellularLocation>
        <location evidence="1 9">Cell inner membrane</location>
        <topology evidence="1 9">Multi-pass membrane protein</topology>
    </subcellularLocation>
</comment>
<dbReference type="InterPro" id="IPR055348">
    <property type="entry name" value="DctQ"/>
</dbReference>
<keyword evidence="4 9" id="KW-0997">Cell inner membrane</keyword>
<evidence type="ECO:0000256" key="7">
    <source>
        <dbReference type="ARBA" id="ARBA00023136"/>
    </source>
</evidence>
<evidence type="ECO:0000256" key="3">
    <source>
        <dbReference type="ARBA" id="ARBA00022475"/>
    </source>
</evidence>
<dbReference type="Proteomes" id="UP001595528">
    <property type="component" value="Unassembled WGS sequence"/>
</dbReference>
<dbReference type="InterPro" id="IPR007387">
    <property type="entry name" value="TRAP_DctQ"/>
</dbReference>
<feature type="transmembrane region" description="Helical" evidence="9">
    <location>
        <begin position="143"/>
        <end position="168"/>
    </location>
</feature>
<dbReference type="Pfam" id="PF04290">
    <property type="entry name" value="DctQ"/>
    <property type="match status" value="1"/>
</dbReference>
<keyword evidence="6 9" id="KW-1133">Transmembrane helix</keyword>
<keyword evidence="12" id="KW-1185">Reference proteome</keyword>
<reference evidence="12" key="1">
    <citation type="journal article" date="2019" name="Int. J. Syst. Evol. Microbiol.">
        <title>The Global Catalogue of Microorganisms (GCM) 10K type strain sequencing project: providing services to taxonomists for standard genome sequencing and annotation.</title>
        <authorList>
            <consortium name="The Broad Institute Genomics Platform"/>
            <consortium name="The Broad Institute Genome Sequencing Center for Infectious Disease"/>
            <person name="Wu L."/>
            <person name="Ma J."/>
        </authorList>
    </citation>
    <scope>NUCLEOTIDE SEQUENCE [LARGE SCALE GENOMIC DNA]</scope>
    <source>
        <strain evidence="12">KCTC 42964</strain>
    </source>
</reference>
<dbReference type="EMBL" id="JBHRTR010000028">
    <property type="protein sequence ID" value="MFC3228601.1"/>
    <property type="molecule type" value="Genomic_DNA"/>
</dbReference>